<dbReference type="InterPro" id="IPR038993">
    <property type="entry name" value="Gp15"/>
</dbReference>
<evidence type="ECO:0000256" key="1">
    <source>
        <dbReference type="SAM" id="Coils"/>
    </source>
</evidence>
<reference evidence="3 4" key="1">
    <citation type="journal article" date="2010" name="Genomics">
        <title>Identification of lytic bacteriophage MmP1, assigned to a new member of T7-like phages infecting Morganella morganii.</title>
        <authorList>
            <person name="Zhu J."/>
            <person name="Rao X."/>
            <person name="Tan Y."/>
            <person name="Xiong K."/>
            <person name="Hu Z."/>
            <person name="Chen Z."/>
            <person name="Jin X."/>
            <person name="Li S."/>
            <person name="Chen Y."/>
            <person name="Hu F."/>
        </authorList>
    </citation>
    <scope>NUCLEOTIDE SEQUENCE [LARGE SCALE GENOMIC DNA]</scope>
</reference>
<protein>
    <submittedName>
        <fullName evidence="3">Internal virion protein C</fullName>
    </submittedName>
</protein>
<dbReference type="Pfam" id="PF26212">
    <property type="entry name" value="Phage_T7_Gp15"/>
    <property type="match status" value="1"/>
</dbReference>
<dbReference type="KEGG" id="vg:6492629"/>
<gene>
    <name evidence="3" type="ORF">MmP1_gp42</name>
</gene>
<keyword evidence="1" id="KW-0175">Coiled coil</keyword>
<dbReference type="EMBL" id="EU652770">
    <property type="protein sequence ID" value="ACF42042.1"/>
    <property type="molecule type" value="Genomic_DNA"/>
</dbReference>
<dbReference type="Proteomes" id="UP000001864">
    <property type="component" value="Segment"/>
</dbReference>
<evidence type="ECO:0000256" key="2">
    <source>
        <dbReference type="SAM" id="MobiDB-lite"/>
    </source>
</evidence>
<dbReference type="GeneID" id="6492629"/>
<feature type="region of interest" description="Disordered" evidence="2">
    <location>
        <begin position="1"/>
        <end position="21"/>
    </location>
</feature>
<organism evidence="3 4">
    <name type="scientific">Morganella phage MmP1</name>
    <dbReference type="NCBI Taxonomy" id="526118"/>
    <lineage>
        <taxon>Viruses</taxon>
        <taxon>Duplodnaviria</taxon>
        <taxon>Heunggongvirae</taxon>
        <taxon>Uroviricota</taxon>
        <taxon>Caudoviricetes</taxon>
        <taxon>Autographivirales</taxon>
        <taxon>Autotranscriptaviridae</taxon>
        <taxon>Studiervirinae</taxon>
        <taxon>Minipunavirus</taxon>
        <taxon>Minipunavirus MmP1</taxon>
    </lineage>
</organism>
<dbReference type="RefSeq" id="YP_002048663.1">
    <property type="nucleotide sequence ID" value="NC_011085.3"/>
</dbReference>
<evidence type="ECO:0000313" key="4">
    <source>
        <dbReference type="Proteomes" id="UP000001864"/>
    </source>
</evidence>
<keyword evidence="4" id="KW-1185">Reference proteome</keyword>
<evidence type="ECO:0000313" key="3">
    <source>
        <dbReference type="EMBL" id="ACF42042.1"/>
    </source>
</evidence>
<proteinExistence type="predicted"/>
<name>B4YQH2_9CAUD</name>
<dbReference type="OrthoDB" id="2551at10239"/>
<sequence length="735" mass="83110">MSKVSESLQRPQSMERLRPSYRGANFRAPSVGVKQTDPHWLESLAQWGQKGYALYEEHAKSKADERSNEIIRKLTPEQIRQARNDGVLLYQDDPYAMEALKFKIGRNSAFLIDSDIQNKLDTYDSREKLDEARYKALAEGAVTYAQMYGFDPEDEIFKKGFDNDIVERNISLYGAHDKLLSDRNQNAALLNSRTELNGALQDPNFLREKESSQFFADYISNGLVMGTIYNDAQGKQLIQQSLTDVTKREGGAAFLENLADKKVTLDGAETTYKDLLGEAQWNLLVAQASESQYSIDAKKTEKLQLSINSALNQEDPKDGWAQIQQLKETINREQPSEIMTPQRQMIIQAEQQLQDLMVKKQQEIVKRLDKQQKAANKQAVIEDAFNKRLAGEWVSTDYNQMPVNENTGEFSQSDMVNFAQNKLSQIDAMSIPEDEKDRLKLEYLRVDSKDGAFRQAIGTMITDASGEWTGAVVNGKMPAETPAMDNLRRLRNANPQLIAALYPEQVELFNTMDMLDSMGVDPQVLIDSDRSQMRLSKEQRVEDERAFSAALNDSQVPEIAFMPNELRDSALTIYNAWKYRTGNPNEAMKQVQKYLKESTTTFTNPKASKGTVGVLPKYMLQVTDDPKSAEIGQNIINDVVNERLKANPWVYNGVVNVSAQGGNIVITDATNDDVVRMVISPEDLRDRYAEMQRKEQEKKQAKLEEELKGLNKRVDSSGLTAGGIQKAQWSIPPKK</sequence>
<accession>B4YQH2</accession>
<feature type="compositionally biased region" description="Polar residues" evidence="2">
    <location>
        <begin position="1"/>
        <end position="12"/>
    </location>
</feature>
<feature type="coiled-coil region" evidence="1">
    <location>
        <begin position="684"/>
        <end position="713"/>
    </location>
</feature>